<proteinExistence type="predicted"/>
<dbReference type="PANTHER" id="PTHR48111">
    <property type="entry name" value="REGULATOR OF RPOS"/>
    <property type="match status" value="1"/>
</dbReference>
<dbReference type="Gene3D" id="6.10.250.690">
    <property type="match status" value="1"/>
</dbReference>
<dbReference type="PROSITE" id="PS50110">
    <property type="entry name" value="RESPONSE_REGULATORY"/>
    <property type="match status" value="1"/>
</dbReference>
<evidence type="ECO:0000256" key="7">
    <source>
        <dbReference type="PROSITE-ProRule" id="PRU01091"/>
    </source>
</evidence>
<dbReference type="FunFam" id="3.40.50.2300:FF:000001">
    <property type="entry name" value="DNA-binding response regulator PhoB"/>
    <property type="match status" value="1"/>
</dbReference>
<evidence type="ECO:0000256" key="2">
    <source>
        <dbReference type="ARBA" id="ARBA00023012"/>
    </source>
</evidence>
<dbReference type="InterPro" id="IPR039420">
    <property type="entry name" value="WalR-like"/>
</dbReference>
<keyword evidence="2" id="KW-0902">Two-component regulatory system</keyword>
<evidence type="ECO:0000256" key="4">
    <source>
        <dbReference type="ARBA" id="ARBA00023125"/>
    </source>
</evidence>
<feature type="modified residue" description="4-aspartylphosphate" evidence="6">
    <location>
        <position position="60"/>
    </location>
</feature>
<dbReference type="SMART" id="SM00448">
    <property type="entry name" value="REC"/>
    <property type="match status" value="1"/>
</dbReference>
<feature type="domain" description="Response regulatory" evidence="8">
    <location>
        <begin position="11"/>
        <end position="124"/>
    </location>
</feature>
<dbReference type="InterPro" id="IPR001789">
    <property type="entry name" value="Sig_transdc_resp-reg_receiver"/>
</dbReference>
<dbReference type="InterPro" id="IPR036388">
    <property type="entry name" value="WH-like_DNA-bd_sf"/>
</dbReference>
<organism evidence="10 11">
    <name type="scientific">Flavimobilis marinus</name>
    <dbReference type="NCBI Taxonomy" id="285351"/>
    <lineage>
        <taxon>Bacteria</taxon>
        <taxon>Bacillati</taxon>
        <taxon>Actinomycetota</taxon>
        <taxon>Actinomycetes</taxon>
        <taxon>Micrococcales</taxon>
        <taxon>Jonesiaceae</taxon>
        <taxon>Flavimobilis</taxon>
    </lineage>
</organism>
<dbReference type="EMBL" id="FONZ01000005">
    <property type="protein sequence ID" value="SFF33718.1"/>
    <property type="molecule type" value="Genomic_DNA"/>
</dbReference>
<reference evidence="11" key="1">
    <citation type="submission" date="2016-10" db="EMBL/GenBank/DDBJ databases">
        <authorList>
            <person name="Varghese N."/>
            <person name="Submissions S."/>
        </authorList>
    </citation>
    <scope>NUCLEOTIDE SEQUENCE [LARGE SCALE GENOMIC DNA]</scope>
    <source>
        <strain evidence="11">DSM 19083</strain>
    </source>
</reference>
<name>A0A1I2HW01_9MICO</name>
<evidence type="ECO:0000256" key="1">
    <source>
        <dbReference type="ARBA" id="ARBA00022553"/>
    </source>
</evidence>
<dbReference type="RefSeq" id="WP_093379475.1">
    <property type="nucleotide sequence ID" value="NZ_BNAN01000001.1"/>
</dbReference>
<dbReference type="Gene3D" id="3.40.50.2300">
    <property type="match status" value="1"/>
</dbReference>
<dbReference type="SUPFAM" id="SSF46894">
    <property type="entry name" value="C-terminal effector domain of the bipartite response regulators"/>
    <property type="match status" value="1"/>
</dbReference>
<dbReference type="GO" id="GO:0000976">
    <property type="term" value="F:transcription cis-regulatory region binding"/>
    <property type="evidence" value="ECO:0007669"/>
    <property type="project" value="TreeGrafter"/>
</dbReference>
<dbReference type="Pfam" id="PF00486">
    <property type="entry name" value="Trans_reg_C"/>
    <property type="match status" value="1"/>
</dbReference>
<dbReference type="PROSITE" id="PS51755">
    <property type="entry name" value="OMPR_PHOB"/>
    <property type="match status" value="1"/>
</dbReference>
<dbReference type="GO" id="GO:0005829">
    <property type="term" value="C:cytosol"/>
    <property type="evidence" value="ECO:0007669"/>
    <property type="project" value="TreeGrafter"/>
</dbReference>
<dbReference type="CDD" id="cd00383">
    <property type="entry name" value="trans_reg_C"/>
    <property type="match status" value="1"/>
</dbReference>
<dbReference type="AlphaFoldDB" id="A0A1I2HW01"/>
<keyword evidence="11" id="KW-1185">Reference proteome</keyword>
<dbReference type="SMART" id="SM00862">
    <property type="entry name" value="Trans_reg_C"/>
    <property type="match status" value="1"/>
</dbReference>
<evidence type="ECO:0000313" key="11">
    <source>
        <dbReference type="Proteomes" id="UP000198520"/>
    </source>
</evidence>
<gene>
    <name evidence="10" type="ORF">SAMN04488035_2555</name>
</gene>
<dbReference type="SUPFAM" id="SSF52172">
    <property type="entry name" value="CheY-like"/>
    <property type="match status" value="1"/>
</dbReference>
<evidence type="ECO:0000259" key="9">
    <source>
        <dbReference type="PROSITE" id="PS51755"/>
    </source>
</evidence>
<dbReference type="Pfam" id="PF00072">
    <property type="entry name" value="Response_reg"/>
    <property type="match status" value="1"/>
</dbReference>
<feature type="DNA-binding region" description="OmpR/PhoB-type" evidence="7">
    <location>
        <begin position="133"/>
        <end position="233"/>
    </location>
</feature>
<protein>
    <submittedName>
        <fullName evidence="10">DNA-binding response regulator, OmpR family, contains REC and winged-helix (WHTH) domain</fullName>
    </submittedName>
</protein>
<keyword evidence="3" id="KW-0805">Transcription regulation</keyword>
<dbReference type="InterPro" id="IPR001867">
    <property type="entry name" value="OmpR/PhoB-type_DNA-bd"/>
</dbReference>
<keyword evidence="4 7" id="KW-0238">DNA-binding</keyword>
<dbReference type="OrthoDB" id="4481605at2"/>
<keyword evidence="5" id="KW-0804">Transcription</keyword>
<dbReference type="PANTHER" id="PTHR48111:SF4">
    <property type="entry name" value="DNA-BINDING DUAL TRANSCRIPTIONAL REGULATOR OMPR"/>
    <property type="match status" value="1"/>
</dbReference>
<evidence type="ECO:0000256" key="6">
    <source>
        <dbReference type="PROSITE-ProRule" id="PRU00169"/>
    </source>
</evidence>
<dbReference type="STRING" id="285351.SAMN04488035_2555"/>
<evidence type="ECO:0000256" key="3">
    <source>
        <dbReference type="ARBA" id="ARBA00023015"/>
    </source>
</evidence>
<evidence type="ECO:0000259" key="8">
    <source>
        <dbReference type="PROSITE" id="PS50110"/>
    </source>
</evidence>
<dbReference type="Proteomes" id="UP000198520">
    <property type="component" value="Unassembled WGS sequence"/>
</dbReference>
<dbReference type="InterPro" id="IPR016032">
    <property type="entry name" value="Sig_transdc_resp-reg_C-effctor"/>
</dbReference>
<sequence length="234" mass="25781">MTATEASLAPVALVVDDEPQMRAIVTFALETQGFRCLEAGSAERAWELVETTPLDLVVLDVMLPGEDGIALCRRIREGYQVPVILLTARSEVGDRVEGLESGADDYLTKPFSPRELALRAQAVVRRSRPAVSPGRIVVGSLEIDLATMRASDQGEPLQLSVNELRLLVALASRPGEPIAWRDLVHEVWATVSDEGGREMLKTAVYRLRSRLEADPSRPERILTVRGVGYRMLPR</sequence>
<keyword evidence="1 6" id="KW-0597">Phosphoprotein</keyword>
<accession>A0A1I2HW01</accession>
<dbReference type="CDD" id="cd17574">
    <property type="entry name" value="REC_OmpR"/>
    <property type="match status" value="1"/>
</dbReference>
<dbReference type="GO" id="GO:0000156">
    <property type="term" value="F:phosphorelay response regulator activity"/>
    <property type="evidence" value="ECO:0007669"/>
    <property type="project" value="TreeGrafter"/>
</dbReference>
<evidence type="ECO:0000256" key="5">
    <source>
        <dbReference type="ARBA" id="ARBA00023163"/>
    </source>
</evidence>
<feature type="domain" description="OmpR/PhoB-type" evidence="9">
    <location>
        <begin position="133"/>
        <end position="233"/>
    </location>
</feature>
<evidence type="ECO:0000313" key="10">
    <source>
        <dbReference type="EMBL" id="SFF33718.1"/>
    </source>
</evidence>
<dbReference type="Gene3D" id="1.10.10.10">
    <property type="entry name" value="Winged helix-like DNA-binding domain superfamily/Winged helix DNA-binding domain"/>
    <property type="match status" value="1"/>
</dbReference>
<dbReference type="InterPro" id="IPR011006">
    <property type="entry name" value="CheY-like_superfamily"/>
</dbReference>
<dbReference type="GO" id="GO:0006355">
    <property type="term" value="P:regulation of DNA-templated transcription"/>
    <property type="evidence" value="ECO:0007669"/>
    <property type="project" value="InterPro"/>
</dbReference>
<dbReference type="GO" id="GO:0032993">
    <property type="term" value="C:protein-DNA complex"/>
    <property type="evidence" value="ECO:0007669"/>
    <property type="project" value="TreeGrafter"/>
</dbReference>